<name>A0A096AME3_9FIRM</name>
<dbReference type="AlphaFoldDB" id="A0A096AME3"/>
<dbReference type="InterPro" id="IPR002822">
    <property type="entry name" value="Ni_insertion"/>
</dbReference>
<dbReference type="Gene3D" id="3.30.70.1380">
    <property type="entry name" value="Transcriptional regulatory protein pf0864 domain like"/>
    <property type="match status" value="1"/>
</dbReference>
<sequence length="145" mass="16950">MEETIVKVETNIDDMNPEQYEYIIDLLLKAGANDVWLTPIIMKKGRPAILISVLCKDSLLTAVAHILFTHTTTIGLRCIDYHRIICERQYRVFYYEGMPVGIKEAYYQGQRVNISLEYEDMKRIAQVKKVSIQDIEHSIWKQIKL</sequence>
<evidence type="ECO:0008006" key="4">
    <source>
        <dbReference type="Google" id="ProtNLM"/>
    </source>
</evidence>
<evidence type="ECO:0000313" key="2">
    <source>
        <dbReference type="EMBL" id="KGF47985.1"/>
    </source>
</evidence>
<evidence type="ECO:0000313" key="3">
    <source>
        <dbReference type="Proteomes" id="UP000029628"/>
    </source>
</evidence>
<gene>
    <name evidence="2" type="ORF">HMPREF0872_02525</name>
</gene>
<dbReference type="eggNOG" id="COG1641">
    <property type="taxonomic scope" value="Bacteria"/>
</dbReference>
<dbReference type="PANTHER" id="PTHR36566">
    <property type="entry name" value="NICKEL INSERTION PROTEIN-RELATED"/>
    <property type="match status" value="1"/>
</dbReference>
<proteinExistence type="predicted"/>
<dbReference type="Pfam" id="PF01969">
    <property type="entry name" value="Ni_insertion"/>
    <property type="match status" value="1"/>
</dbReference>
<dbReference type="PANTHER" id="PTHR36566:SF1">
    <property type="entry name" value="PYRIDINIUM-3,5-BISTHIOCARBOXYLIC ACID MONONUCLEOTIDE NICKEL INSERTION PROTEIN"/>
    <property type="match status" value="1"/>
</dbReference>
<dbReference type="RefSeq" id="WP_038113618.1">
    <property type="nucleotide sequence ID" value="NZ_JRNT01000006.1"/>
</dbReference>
<keyword evidence="3" id="KW-1185">Reference proteome</keyword>
<accession>A0A096AME3</accession>
<dbReference type="EMBL" id="JRNT01000006">
    <property type="protein sequence ID" value="KGF47985.1"/>
    <property type="molecule type" value="Genomic_DNA"/>
</dbReference>
<evidence type="ECO:0000256" key="1">
    <source>
        <dbReference type="ARBA" id="ARBA00022596"/>
    </source>
</evidence>
<dbReference type="Proteomes" id="UP000029628">
    <property type="component" value="Unassembled WGS sequence"/>
</dbReference>
<protein>
    <recommendedName>
        <fullName evidence="4">LarC family nickel insertion protein</fullName>
    </recommendedName>
</protein>
<reference evidence="2 3" key="1">
    <citation type="submission" date="2014-07" db="EMBL/GenBank/DDBJ databases">
        <authorList>
            <person name="McCorrison J."/>
            <person name="Sanka R."/>
            <person name="Torralba M."/>
            <person name="Gillis M."/>
            <person name="Haft D.H."/>
            <person name="Methe B."/>
            <person name="Sutton G."/>
            <person name="Nelson K.E."/>
        </authorList>
    </citation>
    <scope>NUCLEOTIDE SEQUENCE [LARGE SCALE GENOMIC DNA]</scope>
    <source>
        <strain evidence="2 3">DNF00314</strain>
    </source>
</reference>
<comment type="caution">
    <text evidence="2">The sequence shown here is derived from an EMBL/GenBank/DDBJ whole genome shotgun (WGS) entry which is preliminary data.</text>
</comment>
<organism evidence="2 3">
    <name type="scientific">Veillonella montpellierensis DNF00314</name>
    <dbReference type="NCBI Taxonomy" id="1401067"/>
    <lineage>
        <taxon>Bacteria</taxon>
        <taxon>Bacillati</taxon>
        <taxon>Bacillota</taxon>
        <taxon>Negativicutes</taxon>
        <taxon>Veillonellales</taxon>
        <taxon>Veillonellaceae</taxon>
        <taxon>Veillonella</taxon>
    </lineage>
</organism>
<keyword evidence="1" id="KW-0533">Nickel</keyword>